<feature type="region of interest" description="Disordered" evidence="1">
    <location>
        <begin position="34"/>
        <end position="71"/>
    </location>
</feature>
<evidence type="ECO:0008006" key="4">
    <source>
        <dbReference type="Google" id="ProtNLM"/>
    </source>
</evidence>
<sequence length="71" mass="8089">MTGHAWPELVWTAWTGRSERFLGTCGKRCEKGWGTASDLRRREQKRSSKSDAEKVQLPPLGNIDRRTAMEA</sequence>
<protein>
    <recommendedName>
        <fullName evidence="4">DUF2256 domain-containing protein</fullName>
    </recommendedName>
</protein>
<comment type="caution">
    <text evidence="2">The sequence shown here is derived from an EMBL/GenBank/DDBJ whole genome shotgun (WGS) entry which is preliminary data.</text>
</comment>
<keyword evidence="3" id="KW-1185">Reference proteome</keyword>
<reference evidence="3" key="1">
    <citation type="journal article" date="2019" name="Int. J. Syst. Evol. Microbiol.">
        <title>The Global Catalogue of Microorganisms (GCM) 10K type strain sequencing project: providing services to taxonomists for standard genome sequencing and annotation.</title>
        <authorList>
            <consortium name="The Broad Institute Genomics Platform"/>
            <consortium name="The Broad Institute Genome Sequencing Center for Infectious Disease"/>
            <person name="Wu L."/>
            <person name="Ma J."/>
        </authorList>
    </citation>
    <scope>NUCLEOTIDE SEQUENCE [LARGE SCALE GENOMIC DNA]</scope>
    <source>
        <strain evidence="3">CGMCC 4.7349</strain>
    </source>
</reference>
<proteinExistence type="predicted"/>
<organism evidence="2 3">
    <name type="scientific">Streptomyces lasiicapitis</name>
    <dbReference type="NCBI Taxonomy" id="1923961"/>
    <lineage>
        <taxon>Bacteria</taxon>
        <taxon>Bacillati</taxon>
        <taxon>Actinomycetota</taxon>
        <taxon>Actinomycetes</taxon>
        <taxon>Kitasatosporales</taxon>
        <taxon>Streptomycetaceae</taxon>
        <taxon>Streptomyces</taxon>
    </lineage>
</organism>
<evidence type="ECO:0000313" key="3">
    <source>
        <dbReference type="Proteomes" id="UP000656881"/>
    </source>
</evidence>
<feature type="compositionally biased region" description="Basic and acidic residues" evidence="1">
    <location>
        <begin position="38"/>
        <end position="54"/>
    </location>
</feature>
<evidence type="ECO:0000313" key="2">
    <source>
        <dbReference type="EMBL" id="GGO48928.1"/>
    </source>
</evidence>
<dbReference type="Proteomes" id="UP000656881">
    <property type="component" value="Unassembled WGS sequence"/>
</dbReference>
<dbReference type="EMBL" id="BMNG01000010">
    <property type="protein sequence ID" value="GGO48928.1"/>
    <property type="molecule type" value="Genomic_DNA"/>
</dbReference>
<evidence type="ECO:0000256" key="1">
    <source>
        <dbReference type="SAM" id="MobiDB-lite"/>
    </source>
</evidence>
<accession>A0ABQ2MAA4</accession>
<name>A0ABQ2MAA4_9ACTN</name>
<gene>
    <name evidence="2" type="ORF">GCM10012286_45680</name>
</gene>